<reference evidence="3" key="1">
    <citation type="journal article" date="2019" name="Curr. Biol.">
        <title>Genome Sequence of Striga asiatica Provides Insight into the Evolution of Plant Parasitism.</title>
        <authorList>
            <person name="Yoshida S."/>
            <person name="Kim S."/>
            <person name="Wafula E.K."/>
            <person name="Tanskanen J."/>
            <person name="Kim Y.M."/>
            <person name="Honaas L."/>
            <person name="Yang Z."/>
            <person name="Spallek T."/>
            <person name="Conn C.E."/>
            <person name="Ichihashi Y."/>
            <person name="Cheong K."/>
            <person name="Cui S."/>
            <person name="Der J.P."/>
            <person name="Gundlach H."/>
            <person name="Jiao Y."/>
            <person name="Hori C."/>
            <person name="Ishida J.K."/>
            <person name="Kasahara H."/>
            <person name="Kiba T."/>
            <person name="Kim M.S."/>
            <person name="Koo N."/>
            <person name="Laohavisit A."/>
            <person name="Lee Y.H."/>
            <person name="Lumba S."/>
            <person name="McCourt P."/>
            <person name="Mortimer J.C."/>
            <person name="Mutuku J.M."/>
            <person name="Nomura T."/>
            <person name="Sasaki-Sekimoto Y."/>
            <person name="Seto Y."/>
            <person name="Wang Y."/>
            <person name="Wakatake T."/>
            <person name="Sakakibara H."/>
            <person name="Demura T."/>
            <person name="Yamaguchi S."/>
            <person name="Yoneyama K."/>
            <person name="Manabe R.I."/>
            <person name="Nelson D.C."/>
            <person name="Schulman A.H."/>
            <person name="Timko M.P."/>
            <person name="dePamphilis C.W."/>
            <person name="Choi D."/>
            <person name="Shirasu K."/>
        </authorList>
    </citation>
    <scope>NUCLEOTIDE SEQUENCE [LARGE SCALE GENOMIC DNA]</scope>
    <source>
        <strain evidence="3">cv. UVA1</strain>
    </source>
</reference>
<proteinExistence type="predicted"/>
<evidence type="ECO:0000256" key="1">
    <source>
        <dbReference type="SAM" id="MobiDB-lite"/>
    </source>
</evidence>
<feature type="region of interest" description="Disordered" evidence="1">
    <location>
        <begin position="1"/>
        <end position="125"/>
    </location>
</feature>
<comment type="caution">
    <text evidence="2">The sequence shown here is derived from an EMBL/GenBank/DDBJ whole genome shotgun (WGS) entry which is preliminary data.</text>
</comment>
<feature type="compositionally biased region" description="Polar residues" evidence="1">
    <location>
        <begin position="167"/>
        <end position="184"/>
    </location>
</feature>
<protein>
    <submittedName>
        <fullName evidence="2">Ankyrin repeat protein</fullName>
    </submittedName>
</protein>
<name>A0A5A7PYN1_STRAF</name>
<organism evidence="2 3">
    <name type="scientific">Striga asiatica</name>
    <name type="common">Asiatic witchweed</name>
    <name type="synonym">Buchnera asiatica</name>
    <dbReference type="NCBI Taxonomy" id="4170"/>
    <lineage>
        <taxon>Eukaryota</taxon>
        <taxon>Viridiplantae</taxon>
        <taxon>Streptophyta</taxon>
        <taxon>Embryophyta</taxon>
        <taxon>Tracheophyta</taxon>
        <taxon>Spermatophyta</taxon>
        <taxon>Magnoliopsida</taxon>
        <taxon>eudicotyledons</taxon>
        <taxon>Gunneridae</taxon>
        <taxon>Pentapetalae</taxon>
        <taxon>asterids</taxon>
        <taxon>lamiids</taxon>
        <taxon>Lamiales</taxon>
        <taxon>Orobanchaceae</taxon>
        <taxon>Buchnereae</taxon>
        <taxon>Striga</taxon>
    </lineage>
</organism>
<feature type="compositionally biased region" description="Low complexity" evidence="1">
    <location>
        <begin position="64"/>
        <end position="78"/>
    </location>
</feature>
<keyword evidence="3" id="KW-1185">Reference proteome</keyword>
<dbReference type="Proteomes" id="UP000325081">
    <property type="component" value="Unassembled WGS sequence"/>
</dbReference>
<dbReference type="EMBL" id="BKCP01005406">
    <property type="protein sequence ID" value="GER37999.1"/>
    <property type="molecule type" value="Genomic_DNA"/>
</dbReference>
<gene>
    <name evidence="2" type="ORF">STAS_14449</name>
</gene>
<sequence>MTCSGCGGQNHNIRGCHLNKEKGETEQPNEEDMGVSEEPVHVVGSSEQPVHVVGSSEQPVHVGPQPRRSTRRQQSNPTEQHKDDPTQENQPRRSPRIQKSNSKEQEDPLQPRRSPRLHKCSFSDSYANAATQAKKRLFSQVDVQKPPTVERKGKTLGVSRKLKVSKRPSSSQPNDIGTQQSQTSKVDKGKRLQVDQSQDLPINPTPIADSDREFPATKSAYCYSSKENDVFRSQGGPPNCRPM</sequence>
<accession>A0A5A7PYN1</accession>
<feature type="compositionally biased region" description="Basic and acidic residues" evidence="1">
    <location>
        <begin position="101"/>
        <end position="110"/>
    </location>
</feature>
<evidence type="ECO:0000313" key="3">
    <source>
        <dbReference type="Proteomes" id="UP000325081"/>
    </source>
</evidence>
<dbReference type="AlphaFoldDB" id="A0A5A7PYN1"/>
<feature type="region of interest" description="Disordered" evidence="1">
    <location>
        <begin position="138"/>
        <end position="215"/>
    </location>
</feature>
<evidence type="ECO:0000313" key="2">
    <source>
        <dbReference type="EMBL" id="GER37999.1"/>
    </source>
</evidence>